<dbReference type="Gene3D" id="1.10.10.10">
    <property type="entry name" value="Winged helix-like DNA-binding domain superfamily/Winged helix DNA-binding domain"/>
    <property type="match status" value="1"/>
</dbReference>
<evidence type="ECO:0000256" key="1">
    <source>
        <dbReference type="ARBA" id="ARBA00022722"/>
    </source>
</evidence>
<evidence type="ECO:0000313" key="5">
    <source>
        <dbReference type="EMBL" id="AKK07156.1"/>
    </source>
</evidence>
<keyword evidence="6" id="KW-1185">Reference proteome</keyword>
<keyword evidence="3 5" id="KW-0378">Hydrolase</keyword>
<proteinExistence type="predicted"/>
<dbReference type="InterPro" id="IPR036388">
    <property type="entry name" value="WH-like_DNA-bd_sf"/>
</dbReference>
<evidence type="ECO:0000259" key="4">
    <source>
        <dbReference type="Pfam" id="PF09126"/>
    </source>
</evidence>
<sequence>MHSVHPLTPDNVSINFAQHLRNFDPDGEKCRKALRKALDHIYDGQRTGRFSIDQVSKTEATHLGTMVEIYLRRTLDGFVSDGERMDFSIDGIDVDCKFSKTRFGWMIPTETVGNYAMVTHANDYERYWHLGFVYVTEEILTKGGNRDRKRSISKQGRQAIAWCWQEHTLPENTLLTLPKETVSLITSHRHGTQRINELFRVAQQRIITRNVIATVAQQADYMKRVRANGGARTTLAPEGIIILGGDYLEQRKIAQVLGITVPNKGEMISVRVSSNCDSQTPNTVSLAAKLWRVATDADPIEHAPTLPTT</sequence>
<dbReference type="Pfam" id="PF09126">
    <property type="entry name" value="NaeI"/>
    <property type="match status" value="1"/>
</dbReference>
<dbReference type="Gene3D" id="3.40.600.10">
    <property type="entry name" value="DNA mismatch repair MutH/Restriction endonuclease, type II"/>
    <property type="match status" value="1"/>
</dbReference>
<dbReference type="OrthoDB" id="9179812at2"/>
<keyword evidence="1" id="KW-0540">Nuclease</keyword>
<dbReference type="GO" id="GO:0009307">
    <property type="term" value="P:DNA restriction-modification system"/>
    <property type="evidence" value="ECO:0007669"/>
    <property type="project" value="InterPro"/>
</dbReference>
<evidence type="ECO:0000256" key="3">
    <source>
        <dbReference type="ARBA" id="ARBA00022801"/>
    </source>
</evidence>
<reference evidence="5 6" key="1">
    <citation type="journal article" date="2015" name="Genome Announc.">
        <title>Complete Genome Sequence of the Type Strain Corynebacterium mustelae DSM 45274, Isolated from Various Tissues of a Male Ferret with Lethal Sepsis.</title>
        <authorList>
            <person name="Ruckert C."/>
            <person name="Eimer J."/>
            <person name="Winkler A."/>
            <person name="Tauch A."/>
        </authorList>
    </citation>
    <scope>NUCLEOTIDE SEQUENCE [LARGE SCALE GENOMIC DNA]</scope>
    <source>
        <strain evidence="5 6">DSM 45274</strain>
    </source>
</reference>
<name>A0A0G3H1A1_9CORY</name>
<gene>
    <name evidence="5" type="primary">naeIR</name>
    <name evidence="5" type="ORF">CMUST_14315</name>
</gene>
<dbReference type="InterPro" id="IPR011335">
    <property type="entry name" value="Restrct_endonuc-II-like"/>
</dbReference>
<evidence type="ECO:0000313" key="6">
    <source>
        <dbReference type="Proteomes" id="UP000035199"/>
    </source>
</evidence>
<dbReference type="CDD" id="cd22338">
    <property type="entry name" value="NaeI-like"/>
    <property type="match status" value="1"/>
</dbReference>
<dbReference type="InterPro" id="IPR037057">
    <property type="entry name" value="DNA_rep_MutH/T2_RE_sf"/>
</dbReference>
<evidence type="ECO:0000256" key="2">
    <source>
        <dbReference type="ARBA" id="ARBA00022759"/>
    </source>
</evidence>
<dbReference type="KEGG" id="cmv:CMUST_14315"/>
<protein>
    <submittedName>
        <fullName evidence="5">Restriction endonuclease NaeI</fullName>
        <ecNumber evidence="5">3.1.21.4</ecNumber>
    </submittedName>
</protein>
<dbReference type="AlphaFoldDB" id="A0A0G3H1A1"/>
<accession>A0A0G3H1A1</accession>
<dbReference type="SUPFAM" id="SSF52980">
    <property type="entry name" value="Restriction endonuclease-like"/>
    <property type="match status" value="1"/>
</dbReference>
<feature type="domain" description="Type II restriction enzyme NaeI" evidence="4">
    <location>
        <begin position="16"/>
        <end position="301"/>
    </location>
</feature>
<dbReference type="Proteomes" id="UP000035199">
    <property type="component" value="Chromosome"/>
</dbReference>
<dbReference type="GO" id="GO:0003677">
    <property type="term" value="F:DNA binding"/>
    <property type="evidence" value="ECO:0007669"/>
    <property type="project" value="InterPro"/>
</dbReference>
<dbReference type="GO" id="GO:0009036">
    <property type="term" value="F:type II site-specific deoxyribonuclease activity"/>
    <property type="evidence" value="ECO:0007669"/>
    <property type="project" value="UniProtKB-EC"/>
</dbReference>
<dbReference type="REBASE" id="113823">
    <property type="entry name" value="Cmu45274ORF14310P"/>
</dbReference>
<dbReference type="EC" id="3.1.21.4" evidence="5"/>
<reference evidence="6" key="2">
    <citation type="submission" date="2015-05" db="EMBL/GenBank/DDBJ databases">
        <title>Complete genome sequence of Corynebacterium mustelae DSM 45274, isolated from various tissues of a male ferret with lethal sepsis.</title>
        <authorList>
            <person name="Ruckert C."/>
            <person name="Albersmeier A."/>
            <person name="Winkler A."/>
            <person name="Tauch A."/>
        </authorList>
    </citation>
    <scope>NUCLEOTIDE SEQUENCE [LARGE SCALE GENOMIC DNA]</scope>
    <source>
        <strain evidence="6">DSM 45274</strain>
    </source>
</reference>
<keyword evidence="2 5" id="KW-0255">Endonuclease</keyword>
<dbReference type="EMBL" id="CP011542">
    <property type="protein sequence ID" value="AKK07156.1"/>
    <property type="molecule type" value="Genomic_DNA"/>
</dbReference>
<dbReference type="RefSeq" id="WP_052844801.1">
    <property type="nucleotide sequence ID" value="NZ_CP011542.1"/>
</dbReference>
<dbReference type="PATRIC" id="fig|571915.4.peg.3075"/>
<organism evidence="5 6">
    <name type="scientific">Corynebacterium mustelae</name>
    <dbReference type="NCBI Taxonomy" id="571915"/>
    <lineage>
        <taxon>Bacteria</taxon>
        <taxon>Bacillati</taxon>
        <taxon>Actinomycetota</taxon>
        <taxon>Actinomycetes</taxon>
        <taxon>Mycobacteriales</taxon>
        <taxon>Corynebacteriaceae</taxon>
        <taxon>Corynebacterium</taxon>
    </lineage>
</organism>
<dbReference type="InterPro" id="IPR015210">
    <property type="entry name" value="NaeI"/>
</dbReference>